<dbReference type="Gene3D" id="3.40.309.10">
    <property type="entry name" value="Aldehyde Dehydrogenase, Chain A, domain 2"/>
    <property type="match status" value="1"/>
</dbReference>
<dbReference type="GeneTree" id="ENSGT00940000158898"/>
<dbReference type="FunFam" id="3.40.605.10:FF:000050">
    <property type="entry name" value="Aldehyde dehydrogenase, mitochondrial"/>
    <property type="match status" value="1"/>
</dbReference>
<dbReference type="CDD" id="cd07141">
    <property type="entry name" value="ALDH_F1AB_F2_RALDH1"/>
    <property type="match status" value="1"/>
</dbReference>
<dbReference type="PANTHER" id="PTHR11699">
    <property type="entry name" value="ALDEHYDE DEHYDROGENASE-RELATED"/>
    <property type="match status" value="1"/>
</dbReference>
<dbReference type="FunCoup" id="A0A6I8PA42">
    <property type="interactions" value="530"/>
</dbReference>
<gene>
    <name evidence="8" type="primary">ALDH1A2</name>
</gene>
<evidence type="ECO:0000313" key="8">
    <source>
        <dbReference type="Ensembl" id="ENSOANP00000049116.1"/>
    </source>
</evidence>
<keyword evidence="3" id="KW-0520">NAD</keyword>
<evidence type="ECO:0000313" key="9">
    <source>
        <dbReference type="Proteomes" id="UP000002279"/>
    </source>
</evidence>
<evidence type="ECO:0000256" key="1">
    <source>
        <dbReference type="ARBA" id="ARBA00009986"/>
    </source>
</evidence>
<dbReference type="InterPro" id="IPR016161">
    <property type="entry name" value="Ald_DH/histidinol_DH"/>
</dbReference>
<dbReference type="Gene3D" id="3.40.605.10">
    <property type="entry name" value="Aldehyde Dehydrogenase, Chain A, domain 1"/>
    <property type="match status" value="1"/>
</dbReference>
<feature type="region of interest" description="Disordered" evidence="6">
    <location>
        <begin position="235"/>
        <end position="275"/>
    </location>
</feature>
<dbReference type="SUPFAM" id="SSF53720">
    <property type="entry name" value="ALDH-like"/>
    <property type="match status" value="1"/>
</dbReference>
<dbReference type="InterPro" id="IPR029510">
    <property type="entry name" value="Ald_DH_CS_GLU"/>
</dbReference>
<keyword evidence="9" id="KW-1185">Reference proteome</keyword>
<dbReference type="Ensembl" id="ENSOANT00000054133.1">
    <property type="protein sequence ID" value="ENSOANP00000049116.1"/>
    <property type="gene ID" value="ENSOANG00000047195.1"/>
</dbReference>
<name>A0A6I8PA42_ORNAN</name>
<protein>
    <submittedName>
        <fullName evidence="8">Aldehyde dehydrogenase 1 family member A2</fullName>
    </submittedName>
</protein>
<feature type="compositionally biased region" description="Pro residues" evidence="6">
    <location>
        <begin position="263"/>
        <end position="275"/>
    </location>
</feature>
<dbReference type="InterPro" id="IPR016160">
    <property type="entry name" value="Ald_DH_CS_CYS"/>
</dbReference>
<dbReference type="PROSITE" id="PS00070">
    <property type="entry name" value="ALDEHYDE_DEHYDR_CYS"/>
    <property type="match status" value="1"/>
</dbReference>
<dbReference type="FunFam" id="3.40.309.10:FF:000001">
    <property type="entry name" value="Mitochondrial aldehyde dehydrogenase 2"/>
    <property type="match status" value="1"/>
</dbReference>
<proteinExistence type="inferred from homology"/>
<sequence>VTPSIPTLLPFRPVPGPPVLAPTAAVRHRPAVRGFLPLVRPYLRPYLSPPVLPRPPPVRPPPVRPCPPPVLPRPLSVPVLLLSGPVPCPSLASVQPLLLLSGSVPLLSGPVLLLTGPVLLLSIPVPCPSPTSVHPHPVRPRPPPVRLRGPPVRPRSLASPVLLLSGPVPLLSASVSLLLSVPVFLPSVPVFLLSGPVPCPSPASVHPLPSPARPRPLSVPVLLLSGSVPCPSPSPSCPSPSPSCPSSSSSRLSPSSSCRSPSPVGPRPVLPRPPPVRPRALSIPVLLLSSCPRPSLVPPRPPPVPSCPPTVRSRPPPVRPRPLSIPSSFCPSPSSSCPFPNPVHSRPLARPRPVPAPVSCPSRFPVHPLPGKRPVAGDLHGTDQIFINNEWQNSESGKVFPVFNPATGEQVCEVQEADKADTDKAVQAARLAFSLGSVWRRMDASERGRLLDKLADLVERDRAVLATMESLNSGKPFLQAFYVDLQGVIKTLRYYAGWADKIHGTTIPVDGDYFTFTRHEPIGVCGQIIPWNFPLLMFAWKIAPALCCGNTVVIKPAEQTPLSALHMGALVREAGFPPGVVNILPGYGPTAGAAIASHVGIDKIAFTGSTEVGKLIQEAAGRSNLKRVTLELGGKNPNIIFADADLDHAVEQTHQGVFFNQGQCCTAGSRVYVEETIYEEFVRRSVERAKRRIVGSPFDPTTEQGPQIDKKQYNKILELIQSGVTEGAKLECGGKGLGHKGFFIEPTVFSDVTDDMRIAKEEIFGPVQEILRFKTMDEVIERANNSDFGLVAAVFTSDINKALTVSSAMQAGTVWINCYNALNAQSPFGGFKMSGNGREMGESGLREYSEVKTVTIKIPQKNS</sequence>
<keyword evidence="2 5" id="KW-0560">Oxidoreductase</keyword>
<dbReference type="InterPro" id="IPR015590">
    <property type="entry name" value="Aldehyde_DH_dom"/>
</dbReference>
<comment type="similarity">
    <text evidence="1 5">Belongs to the aldehyde dehydrogenase family.</text>
</comment>
<evidence type="ECO:0000259" key="7">
    <source>
        <dbReference type="Pfam" id="PF00171"/>
    </source>
</evidence>
<reference evidence="8" key="1">
    <citation type="submission" date="2025-08" db="UniProtKB">
        <authorList>
            <consortium name="Ensembl"/>
        </authorList>
    </citation>
    <scope>IDENTIFICATION</scope>
    <source>
        <strain evidence="8">Glennie</strain>
    </source>
</reference>
<feature type="compositionally biased region" description="Low complexity" evidence="6">
    <location>
        <begin position="244"/>
        <end position="262"/>
    </location>
</feature>
<dbReference type="InterPro" id="IPR016163">
    <property type="entry name" value="Ald_DH_C"/>
</dbReference>
<feature type="region of interest" description="Disordered" evidence="6">
    <location>
        <begin position="131"/>
        <end position="151"/>
    </location>
</feature>
<dbReference type="AlphaFoldDB" id="A0A6I8PA42"/>
<reference evidence="8" key="2">
    <citation type="submission" date="2025-09" db="UniProtKB">
        <authorList>
            <consortium name="Ensembl"/>
        </authorList>
    </citation>
    <scope>IDENTIFICATION</scope>
    <source>
        <strain evidence="8">Glennie</strain>
    </source>
</reference>
<dbReference type="Proteomes" id="UP000002279">
    <property type="component" value="Unplaced"/>
</dbReference>
<evidence type="ECO:0000256" key="6">
    <source>
        <dbReference type="SAM" id="MobiDB-lite"/>
    </source>
</evidence>
<accession>A0A6I8PA42</accession>
<dbReference type="InParanoid" id="A0A6I8PA42"/>
<evidence type="ECO:0000256" key="5">
    <source>
        <dbReference type="RuleBase" id="RU003345"/>
    </source>
</evidence>
<dbReference type="Pfam" id="PF00171">
    <property type="entry name" value="Aldedh"/>
    <property type="match status" value="1"/>
</dbReference>
<feature type="domain" description="Aldehyde dehydrogenase" evidence="7">
    <location>
        <begin position="391"/>
        <end position="854"/>
    </location>
</feature>
<evidence type="ECO:0000256" key="2">
    <source>
        <dbReference type="ARBA" id="ARBA00023002"/>
    </source>
</evidence>
<evidence type="ECO:0000256" key="4">
    <source>
        <dbReference type="PROSITE-ProRule" id="PRU10007"/>
    </source>
</evidence>
<evidence type="ECO:0000256" key="3">
    <source>
        <dbReference type="ARBA" id="ARBA00023027"/>
    </source>
</evidence>
<dbReference type="GO" id="GO:0016620">
    <property type="term" value="F:oxidoreductase activity, acting on the aldehyde or oxo group of donors, NAD or NADP as acceptor"/>
    <property type="evidence" value="ECO:0007669"/>
    <property type="project" value="InterPro"/>
</dbReference>
<dbReference type="InterPro" id="IPR016162">
    <property type="entry name" value="Ald_DH_N"/>
</dbReference>
<feature type="region of interest" description="Disordered" evidence="6">
    <location>
        <begin position="296"/>
        <end position="320"/>
    </location>
</feature>
<feature type="active site" evidence="4">
    <location>
        <position position="631"/>
    </location>
</feature>
<organism evidence="8 9">
    <name type="scientific">Ornithorhynchus anatinus</name>
    <name type="common">Duckbill platypus</name>
    <dbReference type="NCBI Taxonomy" id="9258"/>
    <lineage>
        <taxon>Eukaryota</taxon>
        <taxon>Metazoa</taxon>
        <taxon>Chordata</taxon>
        <taxon>Craniata</taxon>
        <taxon>Vertebrata</taxon>
        <taxon>Euteleostomi</taxon>
        <taxon>Mammalia</taxon>
        <taxon>Monotremata</taxon>
        <taxon>Ornithorhynchidae</taxon>
        <taxon>Ornithorhynchus</taxon>
    </lineage>
</organism>
<dbReference type="PROSITE" id="PS00687">
    <property type="entry name" value="ALDEHYDE_DEHYDR_GLU"/>
    <property type="match status" value="1"/>
</dbReference>